<dbReference type="Gene3D" id="3.40.50.880">
    <property type="match status" value="1"/>
</dbReference>
<dbReference type="SUPFAM" id="SSF52317">
    <property type="entry name" value="Class I glutamine amidotransferase-like"/>
    <property type="match status" value="1"/>
</dbReference>
<proteinExistence type="predicted"/>
<feature type="chain" id="PRO_5034740208" description="DJ-1/PfpI domain-containing protein" evidence="1">
    <location>
        <begin position="23"/>
        <end position="254"/>
    </location>
</feature>
<dbReference type="InterPro" id="IPR029062">
    <property type="entry name" value="Class_I_gatase-like"/>
</dbReference>
<gene>
    <name evidence="3" type="ORF">FSARC_4149</name>
</gene>
<organism evidence="3 4">
    <name type="scientific">Fusarium sarcochroum</name>
    <dbReference type="NCBI Taxonomy" id="1208366"/>
    <lineage>
        <taxon>Eukaryota</taxon>
        <taxon>Fungi</taxon>
        <taxon>Dikarya</taxon>
        <taxon>Ascomycota</taxon>
        <taxon>Pezizomycotina</taxon>
        <taxon>Sordariomycetes</taxon>
        <taxon>Hypocreomycetidae</taxon>
        <taxon>Hypocreales</taxon>
        <taxon>Nectriaceae</taxon>
        <taxon>Fusarium</taxon>
        <taxon>Fusarium lateritium species complex</taxon>
    </lineage>
</organism>
<feature type="signal peptide" evidence="1">
    <location>
        <begin position="1"/>
        <end position="22"/>
    </location>
</feature>
<evidence type="ECO:0000256" key="1">
    <source>
        <dbReference type="SAM" id="SignalP"/>
    </source>
</evidence>
<dbReference type="CDD" id="cd03139">
    <property type="entry name" value="GATase1_PfpI_2"/>
    <property type="match status" value="1"/>
</dbReference>
<accession>A0A8H4U2W1</accession>
<name>A0A8H4U2W1_9HYPO</name>
<sequence>MLFKSLVTQAVLASASLVCASAHKRQEDVPTKWGLLAYPGVDTMDIYGPLEVLYFVASNRQLSVKIINPTEDNVVVKPPMGNKYNSTYAPEIVGSATMEDLDIDLDVLVVPGGAVARDPNTQYIDEYLVKMFPRVKHFVTVCTGALFAARAGLLDNRRATTNKGAWSTVTEHGTNVTWVAPARFVRDGNLWTSSGVSAGIDMTFAMVKEFYGQELHDRITVFTEVLPRAHDDDPFTDIVGIPHQGQLNQTRNAN</sequence>
<dbReference type="Pfam" id="PF01965">
    <property type="entry name" value="DJ-1_PfpI"/>
    <property type="match status" value="1"/>
</dbReference>
<protein>
    <recommendedName>
        <fullName evidence="2">DJ-1/PfpI domain-containing protein</fullName>
    </recommendedName>
</protein>
<comment type="caution">
    <text evidence="3">The sequence shown here is derived from an EMBL/GenBank/DDBJ whole genome shotgun (WGS) entry which is preliminary data.</text>
</comment>
<dbReference type="PANTHER" id="PTHR43130:SF15">
    <property type="entry name" value="THIJ_PFPI FAMILY PROTEIN (AFU_ORTHOLOGUE AFUA_5G14240)"/>
    <property type="match status" value="1"/>
</dbReference>
<dbReference type="PANTHER" id="PTHR43130">
    <property type="entry name" value="ARAC-FAMILY TRANSCRIPTIONAL REGULATOR"/>
    <property type="match status" value="1"/>
</dbReference>
<dbReference type="InterPro" id="IPR002818">
    <property type="entry name" value="DJ-1/PfpI"/>
</dbReference>
<dbReference type="Proteomes" id="UP000622797">
    <property type="component" value="Unassembled WGS sequence"/>
</dbReference>
<evidence type="ECO:0000313" key="3">
    <source>
        <dbReference type="EMBL" id="KAF4968455.1"/>
    </source>
</evidence>
<dbReference type="EMBL" id="JABEXW010000199">
    <property type="protein sequence ID" value="KAF4968455.1"/>
    <property type="molecule type" value="Genomic_DNA"/>
</dbReference>
<keyword evidence="4" id="KW-1185">Reference proteome</keyword>
<reference evidence="3" key="1">
    <citation type="journal article" date="2020" name="BMC Genomics">
        <title>Correction to: Identification and distribution of gene clusters required for synthesis of sphingolipid metabolism inhibitors in diverse species of the filamentous fungus Fusarium.</title>
        <authorList>
            <person name="Kim H.S."/>
            <person name="Lohmar J.M."/>
            <person name="Busman M."/>
            <person name="Brown D.W."/>
            <person name="Naumann T.A."/>
            <person name="Divon H.H."/>
            <person name="Lysoe E."/>
            <person name="Uhlig S."/>
            <person name="Proctor R.H."/>
        </authorList>
    </citation>
    <scope>NUCLEOTIDE SEQUENCE</scope>
    <source>
        <strain evidence="3">NRRL 20472</strain>
    </source>
</reference>
<keyword evidence="1" id="KW-0732">Signal</keyword>
<evidence type="ECO:0000313" key="4">
    <source>
        <dbReference type="Proteomes" id="UP000622797"/>
    </source>
</evidence>
<feature type="domain" description="DJ-1/PfpI" evidence="2">
    <location>
        <begin position="37"/>
        <end position="208"/>
    </location>
</feature>
<dbReference type="AlphaFoldDB" id="A0A8H4U2W1"/>
<dbReference type="OrthoDB" id="543156at2759"/>
<reference evidence="3" key="2">
    <citation type="submission" date="2020-05" db="EMBL/GenBank/DDBJ databases">
        <authorList>
            <person name="Kim H.-S."/>
            <person name="Proctor R.H."/>
            <person name="Brown D.W."/>
        </authorList>
    </citation>
    <scope>NUCLEOTIDE SEQUENCE</scope>
    <source>
        <strain evidence="3">NRRL 20472</strain>
    </source>
</reference>
<evidence type="ECO:0000259" key="2">
    <source>
        <dbReference type="Pfam" id="PF01965"/>
    </source>
</evidence>
<dbReference type="InterPro" id="IPR052158">
    <property type="entry name" value="INH-QAR"/>
</dbReference>